<organism evidence="2">
    <name type="scientific">freshwater metagenome</name>
    <dbReference type="NCBI Taxonomy" id="449393"/>
    <lineage>
        <taxon>unclassified sequences</taxon>
        <taxon>metagenomes</taxon>
        <taxon>ecological metagenomes</taxon>
    </lineage>
</organism>
<evidence type="ECO:0000313" key="1">
    <source>
        <dbReference type="EMBL" id="CAB4808917.1"/>
    </source>
</evidence>
<proteinExistence type="predicted"/>
<protein>
    <submittedName>
        <fullName evidence="2">Unannotated protein</fullName>
    </submittedName>
</protein>
<reference evidence="2" key="1">
    <citation type="submission" date="2020-05" db="EMBL/GenBank/DDBJ databases">
        <authorList>
            <person name="Chiriac C."/>
            <person name="Salcher M."/>
            <person name="Ghai R."/>
            <person name="Kavagutti S V."/>
        </authorList>
    </citation>
    <scope>NUCLEOTIDE SEQUENCE</scope>
</reference>
<sequence>MVMNQLDDLGSRSVAALFEALQVDDLWSVAEERGFTWWSYRLAQRITASPVWSDSSMDCTTVRISTEVVVDVDPETDPCSVIAIANMQSTLSAVVWDPETKRISESCSVVVTDGNFHWLIDVLATAAILENQGLIPSAELAPDSKSDLTRFGDASLPPC</sequence>
<evidence type="ECO:0000313" key="2">
    <source>
        <dbReference type="EMBL" id="CAB5033852.1"/>
    </source>
</evidence>
<gene>
    <name evidence="1" type="ORF">UFOPK3046_01017</name>
    <name evidence="2" type="ORF">UFOPK4173_00916</name>
</gene>
<dbReference type="EMBL" id="CAFAAQ010000082">
    <property type="protein sequence ID" value="CAB4808917.1"/>
    <property type="molecule type" value="Genomic_DNA"/>
</dbReference>
<name>A0A6J7RYZ6_9ZZZZ</name>
<accession>A0A6J7RYZ6</accession>
<dbReference type="EMBL" id="CAFBPW010000090">
    <property type="protein sequence ID" value="CAB5033852.1"/>
    <property type="molecule type" value="Genomic_DNA"/>
</dbReference>
<dbReference type="AlphaFoldDB" id="A0A6J7RYZ6"/>